<dbReference type="Gene3D" id="3.40.50.300">
    <property type="entry name" value="P-loop containing nucleotide triphosphate hydrolases"/>
    <property type="match status" value="1"/>
</dbReference>
<name>K9GWP7_9PROT</name>
<evidence type="ECO:0000256" key="6">
    <source>
        <dbReference type="ARBA" id="ARBA00022723"/>
    </source>
</evidence>
<keyword evidence="6" id="KW-0479">Metal-binding</keyword>
<gene>
    <name evidence="11" type="ORF">C882_4389</name>
</gene>
<dbReference type="NCBIfam" id="TIGR00150">
    <property type="entry name" value="T6A_YjeE"/>
    <property type="match status" value="1"/>
</dbReference>
<reference evidence="11 12" key="1">
    <citation type="journal article" date="2013" name="Genome Announc.">
        <title>Draft Genome Sequence of an Alphaproteobacterium, Caenispirillum salinarum AK4(T), Isolated from a Solar Saltern.</title>
        <authorList>
            <person name="Khatri I."/>
            <person name="Singh A."/>
            <person name="Korpole S."/>
            <person name="Pinnaka A.K."/>
            <person name="Subramanian S."/>
        </authorList>
    </citation>
    <scope>NUCLEOTIDE SEQUENCE [LARGE SCALE GENOMIC DNA]</scope>
    <source>
        <strain evidence="11 12">AK4</strain>
    </source>
</reference>
<dbReference type="InterPro" id="IPR003442">
    <property type="entry name" value="T6A_TsaE"/>
</dbReference>
<organism evidence="11 12">
    <name type="scientific">Caenispirillum salinarum AK4</name>
    <dbReference type="NCBI Taxonomy" id="1238182"/>
    <lineage>
        <taxon>Bacteria</taxon>
        <taxon>Pseudomonadati</taxon>
        <taxon>Pseudomonadota</taxon>
        <taxon>Alphaproteobacteria</taxon>
        <taxon>Rhodospirillales</taxon>
        <taxon>Novispirillaceae</taxon>
        <taxon>Caenispirillum</taxon>
    </lineage>
</organism>
<dbReference type="PANTHER" id="PTHR33540">
    <property type="entry name" value="TRNA THREONYLCARBAMOYLADENOSINE BIOSYNTHESIS PROTEIN TSAE"/>
    <property type="match status" value="1"/>
</dbReference>
<keyword evidence="7" id="KW-0547">Nucleotide-binding</keyword>
<keyword evidence="4" id="KW-0963">Cytoplasm</keyword>
<evidence type="ECO:0000256" key="7">
    <source>
        <dbReference type="ARBA" id="ARBA00022741"/>
    </source>
</evidence>
<dbReference type="PANTHER" id="PTHR33540:SF2">
    <property type="entry name" value="TRNA THREONYLCARBAMOYLADENOSINE BIOSYNTHESIS PROTEIN TSAE"/>
    <property type="match status" value="1"/>
</dbReference>
<dbReference type="OrthoDB" id="9800307at2"/>
<keyword evidence="8" id="KW-0067">ATP-binding</keyword>
<comment type="caution">
    <text evidence="11">The sequence shown here is derived from an EMBL/GenBank/DDBJ whole genome shotgun (WGS) entry which is preliminary data.</text>
</comment>
<evidence type="ECO:0000313" key="11">
    <source>
        <dbReference type="EMBL" id="EKV30430.1"/>
    </source>
</evidence>
<evidence type="ECO:0000313" key="12">
    <source>
        <dbReference type="Proteomes" id="UP000009881"/>
    </source>
</evidence>
<dbReference type="Pfam" id="PF02367">
    <property type="entry name" value="TsaE"/>
    <property type="match status" value="1"/>
</dbReference>
<keyword evidence="12" id="KW-1185">Reference proteome</keyword>
<dbReference type="AlphaFoldDB" id="K9GWP7"/>
<dbReference type="GO" id="GO:0046872">
    <property type="term" value="F:metal ion binding"/>
    <property type="evidence" value="ECO:0007669"/>
    <property type="project" value="UniProtKB-KW"/>
</dbReference>
<evidence type="ECO:0000256" key="2">
    <source>
        <dbReference type="ARBA" id="ARBA00007599"/>
    </source>
</evidence>
<comment type="similarity">
    <text evidence="2">Belongs to the TsaE family.</text>
</comment>
<keyword evidence="9" id="KW-0460">Magnesium</keyword>
<dbReference type="PATRIC" id="fig|1238182.3.peg.2051"/>
<accession>K9GWP7</accession>
<proteinExistence type="inferred from homology"/>
<evidence type="ECO:0000256" key="8">
    <source>
        <dbReference type="ARBA" id="ARBA00022840"/>
    </source>
</evidence>
<dbReference type="EMBL" id="ANHY01000008">
    <property type="protein sequence ID" value="EKV30430.1"/>
    <property type="molecule type" value="Genomic_DNA"/>
</dbReference>
<dbReference type="Proteomes" id="UP000009881">
    <property type="component" value="Unassembled WGS sequence"/>
</dbReference>
<dbReference type="InterPro" id="IPR027417">
    <property type="entry name" value="P-loop_NTPase"/>
</dbReference>
<dbReference type="SUPFAM" id="SSF52540">
    <property type="entry name" value="P-loop containing nucleoside triphosphate hydrolases"/>
    <property type="match status" value="1"/>
</dbReference>
<dbReference type="GO" id="GO:0002949">
    <property type="term" value="P:tRNA threonylcarbamoyladenosine modification"/>
    <property type="evidence" value="ECO:0007669"/>
    <property type="project" value="InterPro"/>
</dbReference>
<evidence type="ECO:0000256" key="1">
    <source>
        <dbReference type="ARBA" id="ARBA00004496"/>
    </source>
</evidence>
<dbReference type="eggNOG" id="COG0802">
    <property type="taxonomic scope" value="Bacteria"/>
</dbReference>
<dbReference type="RefSeq" id="WP_009540497.1">
    <property type="nucleotide sequence ID" value="NZ_ANHY01000008.1"/>
</dbReference>
<evidence type="ECO:0000256" key="9">
    <source>
        <dbReference type="ARBA" id="ARBA00022842"/>
    </source>
</evidence>
<dbReference type="STRING" id="1238182.C882_4389"/>
<dbReference type="GO" id="GO:0005524">
    <property type="term" value="F:ATP binding"/>
    <property type="evidence" value="ECO:0007669"/>
    <property type="project" value="UniProtKB-KW"/>
</dbReference>
<evidence type="ECO:0000256" key="3">
    <source>
        <dbReference type="ARBA" id="ARBA00019010"/>
    </source>
</evidence>
<sequence length="160" mass="17036">MTDDAGPALSLILPDEAATARLAEALAAAAQPGDVIALRGDLGAGKTALARAFVRARLQDLTEEVPSPTFTLVQTYEDPETDALVWHFDLYRLDKPDDALELDLEDAFADGICLIEWPDRLGGYLPRGRLDLTLTISSEAGGRTAVLSGPPHLLDAAKNA</sequence>
<protein>
    <recommendedName>
        <fullName evidence="3">tRNA threonylcarbamoyladenosine biosynthesis protein TsaE</fullName>
    </recommendedName>
    <alternativeName>
        <fullName evidence="10">t(6)A37 threonylcarbamoyladenosine biosynthesis protein TsaE</fullName>
    </alternativeName>
</protein>
<evidence type="ECO:0000256" key="10">
    <source>
        <dbReference type="ARBA" id="ARBA00032441"/>
    </source>
</evidence>
<evidence type="ECO:0000256" key="5">
    <source>
        <dbReference type="ARBA" id="ARBA00022694"/>
    </source>
</evidence>
<dbReference type="GO" id="GO:0005737">
    <property type="term" value="C:cytoplasm"/>
    <property type="evidence" value="ECO:0007669"/>
    <property type="project" value="UniProtKB-SubCell"/>
</dbReference>
<keyword evidence="5" id="KW-0819">tRNA processing</keyword>
<comment type="subcellular location">
    <subcellularLocation>
        <location evidence="1">Cytoplasm</location>
    </subcellularLocation>
</comment>
<evidence type="ECO:0000256" key="4">
    <source>
        <dbReference type="ARBA" id="ARBA00022490"/>
    </source>
</evidence>